<comment type="caution">
    <text evidence="1">The sequence shown here is derived from an EMBL/GenBank/DDBJ whole genome shotgun (WGS) entry which is preliminary data.</text>
</comment>
<keyword evidence="2" id="KW-1185">Reference proteome</keyword>
<reference evidence="1 2" key="1">
    <citation type="submission" date="2020-08" db="EMBL/GenBank/DDBJ databases">
        <title>Genomic Encyclopedia of Type Strains, Phase IV (KMG-IV): sequencing the most valuable type-strain genomes for metagenomic binning, comparative biology and taxonomic classification.</title>
        <authorList>
            <person name="Goeker M."/>
        </authorList>
    </citation>
    <scope>NUCLEOTIDE SEQUENCE [LARGE SCALE GENOMIC DNA]</scope>
    <source>
        <strain evidence="1 2">DSM 101791</strain>
    </source>
</reference>
<organism evidence="1 2">
    <name type="scientific">Deinococcus budaensis</name>
    <dbReference type="NCBI Taxonomy" id="1665626"/>
    <lineage>
        <taxon>Bacteria</taxon>
        <taxon>Thermotogati</taxon>
        <taxon>Deinococcota</taxon>
        <taxon>Deinococci</taxon>
        <taxon>Deinococcales</taxon>
        <taxon>Deinococcaceae</taxon>
        <taxon>Deinococcus</taxon>
    </lineage>
</organism>
<dbReference type="Proteomes" id="UP000525389">
    <property type="component" value="Unassembled WGS sequence"/>
</dbReference>
<protein>
    <submittedName>
        <fullName evidence="1">Uncharacterized protein</fullName>
    </submittedName>
</protein>
<evidence type="ECO:0000313" key="1">
    <source>
        <dbReference type="EMBL" id="MBB5235234.1"/>
    </source>
</evidence>
<evidence type="ECO:0000313" key="2">
    <source>
        <dbReference type="Proteomes" id="UP000525389"/>
    </source>
</evidence>
<proteinExistence type="predicted"/>
<gene>
    <name evidence="1" type="ORF">HNQ09_002686</name>
</gene>
<dbReference type="AlphaFoldDB" id="A0A7W8LQY6"/>
<sequence>MERRQAGVMAGRYTVGDRAAGTAPRLGPPASFPAAFKESTMPSSFLSPLARPALALLALGLSSSLAAAQVQTQSIVVNPAGPAVVSLTLIDADTNRPVPGYDPIAPAATLDLSRLPRNLNLRANTAGQVGSVRFGLDRQSSFRVENSAPYALCADQGGDYPACPASVFTPGAHQITATAHAAAGGGGAAGAGVLVNFTVVRSAQQAPAIAVNSLTLIDADTDRPVPGFDPIPAGARLRLSALPRHLNVRANVSGGVGSVRFDLGGGKTTLENEAPFALCVDGRDRQGKKGNYYACDRSVFAPGERRIVVTPFAKMFGGGAAGTALTWTFTVER</sequence>
<accession>A0A7W8LQY6</accession>
<name>A0A7W8LQY6_9DEIO</name>
<dbReference type="EMBL" id="JACHFN010000010">
    <property type="protein sequence ID" value="MBB5235234.1"/>
    <property type="molecule type" value="Genomic_DNA"/>
</dbReference>
<dbReference type="RefSeq" id="WP_343057806.1">
    <property type="nucleotide sequence ID" value="NZ_JACHFN010000010.1"/>
</dbReference>